<accession>A0A9W7G8Y9</accession>
<dbReference type="EMBL" id="BRYA01000125">
    <property type="protein sequence ID" value="GMI40334.1"/>
    <property type="molecule type" value="Genomic_DNA"/>
</dbReference>
<evidence type="ECO:0000313" key="3">
    <source>
        <dbReference type="Proteomes" id="UP001165065"/>
    </source>
</evidence>
<comment type="caution">
    <text evidence="2">The sequence shown here is derived from an EMBL/GenBank/DDBJ whole genome shotgun (WGS) entry which is preliminary data.</text>
</comment>
<feature type="region of interest" description="Disordered" evidence="1">
    <location>
        <begin position="1"/>
        <end position="24"/>
    </location>
</feature>
<organism evidence="2 3">
    <name type="scientific">Triparma columacea</name>
    <dbReference type="NCBI Taxonomy" id="722753"/>
    <lineage>
        <taxon>Eukaryota</taxon>
        <taxon>Sar</taxon>
        <taxon>Stramenopiles</taxon>
        <taxon>Ochrophyta</taxon>
        <taxon>Bolidophyceae</taxon>
        <taxon>Parmales</taxon>
        <taxon>Triparmaceae</taxon>
        <taxon>Triparma</taxon>
    </lineage>
</organism>
<gene>
    <name evidence="2" type="ORF">TrCOL_g12993</name>
</gene>
<feature type="region of interest" description="Disordered" evidence="1">
    <location>
        <begin position="63"/>
        <end position="83"/>
    </location>
</feature>
<evidence type="ECO:0000256" key="1">
    <source>
        <dbReference type="SAM" id="MobiDB-lite"/>
    </source>
</evidence>
<dbReference type="AlphaFoldDB" id="A0A9W7G8Y9"/>
<keyword evidence="3" id="KW-1185">Reference proteome</keyword>
<sequence length="178" mass="19649">MSTKDSSQQEDKHIVASSDVENGLQDHEKTIDFASEANEAIFGAPEDVIDSIDDNNMENGRVIRVDDPPDGLGGNENSVEEKAEGKKASLVSIGGITQTDEEIDRAALEALTNILRNEPQDYTKEEKQAIRKGKEFYEKCKEGRNFDELKSPDERVKMKLVHVDGESVATRSPRIGSA</sequence>
<reference evidence="3" key="1">
    <citation type="journal article" date="2023" name="Commun. Biol.">
        <title>Genome analysis of Parmales, the sister group of diatoms, reveals the evolutionary specialization of diatoms from phago-mixotrophs to photoautotrophs.</title>
        <authorList>
            <person name="Ban H."/>
            <person name="Sato S."/>
            <person name="Yoshikawa S."/>
            <person name="Yamada K."/>
            <person name="Nakamura Y."/>
            <person name="Ichinomiya M."/>
            <person name="Sato N."/>
            <person name="Blanc-Mathieu R."/>
            <person name="Endo H."/>
            <person name="Kuwata A."/>
            <person name="Ogata H."/>
        </authorList>
    </citation>
    <scope>NUCLEOTIDE SEQUENCE [LARGE SCALE GENOMIC DNA]</scope>
</reference>
<dbReference type="Proteomes" id="UP001165065">
    <property type="component" value="Unassembled WGS sequence"/>
</dbReference>
<protein>
    <submittedName>
        <fullName evidence="2">Uncharacterized protein</fullName>
    </submittedName>
</protein>
<evidence type="ECO:0000313" key="2">
    <source>
        <dbReference type="EMBL" id="GMI40334.1"/>
    </source>
</evidence>
<name>A0A9W7G8Y9_9STRA</name>
<proteinExistence type="predicted"/>